<evidence type="ECO:0000256" key="1">
    <source>
        <dbReference type="SAM" id="Phobius"/>
    </source>
</evidence>
<accession>A0A9Q8PCB5</accession>
<sequence length="175" mass="18422">MSSTVFAAGFAAALAADADTDTYTSQAAALTTPGVFTSLLVALPLLGALCLWLISFMPHLLLTVATTLLADWARGRRACDTNDDEMDKVMGNSIVLYLIVSLLALAVEEPVTVTAELITLSHALMQSAVVHGAIAVGFVLYGAGWRIARHFQKKDAVKVAEDGCSETTPLARAEA</sequence>
<feature type="transmembrane region" description="Helical" evidence="1">
    <location>
        <begin position="42"/>
        <end position="69"/>
    </location>
</feature>
<dbReference type="GeneID" id="71989703"/>
<proteinExistence type="predicted"/>
<evidence type="ECO:0000313" key="2">
    <source>
        <dbReference type="EMBL" id="UJO19849.1"/>
    </source>
</evidence>
<feature type="transmembrane region" description="Helical" evidence="1">
    <location>
        <begin position="127"/>
        <end position="148"/>
    </location>
</feature>
<organism evidence="2 3">
    <name type="scientific">Passalora fulva</name>
    <name type="common">Tomato leaf mold</name>
    <name type="synonym">Cladosporium fulvum</name>
    <dbReference type="NCBI Taxonomy" id="5499"/>
    <lineage>
        <taxon>Eukaryota</taxon>
        <taxon>Fungi</taxon>
        <taxon>Dikarya</taxon>
        <taxon>Ascomycota</taxon>
        <taxon>Pezizomycotina</taxon>
        <taxon>Dothideomycetes</taxon>
        <taxon>Dothideomycetidae</taxon>
        <taxon>Mycosphaerellales</taxon>
        <taxon>Mycosphaerellaceae</taxon>
        <taxon>Fulvia</taxon>
    </lineage>
</organism>
<dbReference type="Proteomes" id="UP000756132">
    <property type="component" value="Chromosome 7"/>
</dbReference>
<keyword evidence="1" id="KW-1133">Transmembrane helix</keyword>
<dbReference type="RefSeq" id="XP_047764215.1">
    <property type="nucleotide sequence ID" value="XM_047908973.1"/>
</dbReference>
<dbReference type="AlphaFoldDB" id="A0A9Q8PCB5"/>
<dbReference type="KEGG" id="ffu:CLAFUR5_09825"/>
<name>A0A9Q8PCB5_PASFU</name>
<evidence type="ECO:0000313" key="3">
    <source>
        <dbReference type="Proteomes" id="UP000756132"/>
    </source>
</evidence>
<keyword evidence="3" id="KW-1185">Reference proteome</keyword>
<dbReference type="EMBL" id="CP090169">
    <property type="protein sequence ID" value="UJO19849.1"/>
    <property type="molecule type" value="Genomic_DNA"/>
</dbReference>
<reference evidence="2" key="2">
    <citation type="journal article" date="2022" name="Microb. Genom.">
        <title>A chromosome-scale genome assembly of the tomato pathogen Cladosporium fulvum reveals a compartmentalized genome architecture and the presence of a dispensable chromosome.</title>
        <authorList>
            <person name="Zaccaron A.Z."/>
            <person name="Chen L.H."/>
            <person name="Samaras A."/>
            <person name="Stergiopoulos I."/>
        </authorList>
    </citation>
    <scope>NUCLEOTIDE SEQUENCE</scope>
    <source>
        <strain evidence="2">Race5_Kim</strain>
    </source>
</reference>
<protein>
    <submittedName>
        <fullName evidence="2">Uncharacterized protein</fullName>
    </submittedName>
</protein>
<keyword evidence="1" id="KW-0472">Membrane</keyword>
<feature type="transmembrane region" description="Helical" evidence="1">
    <location>
        <begin position="89"/>
        <end position="107"/>
    </location>
</feature>
<keyword evidence="1" id="KW-0812">Transmembrane</keyword>
<reference evidence="2" key="1">
    <citation type="submission" date="2021-12" db="EMBL/GenBank/DDBJ databases">
        <authorList>
            <person name="Zaccaron A."/>
            <person name="Stergiopoulos I."/>
        </authorList>
    </citation>
    <scope>NUCLEOTIDE SEQUENCE</scope>
    <source>
        <strain evidence="2">Race5_Kim</strain>
    </source>
</reference>
<gene>
    <name evidence="2" type="ORF">CLAFUR5_09825</name>
</gene>